<dbReference type="Pfam" id="PF10294">
    <property type="entry name" value="Methyltransf_16"/>
    <property type="match status" value="1"/>
</dbReference>
<sequence length="310" mass="34667">MNSPHTSAVIFEALGHQLQFSQDPNSKHLGTTVWDASMVLVKFLEKNCRKGRFCPSKLKGRRAIELGAGCGVAGFGMALLGCDVVSTDQTEVLPLLMRNVERNISRIMQTNPDSDSLGSISVAELNWGDEGHIKALEPPFDYIVGTDVVYAEHLLEPLLQTMLALSGPKTTILMGYEIRSTNVHEQMLDLWKKNFELKVVPKSKMDAKYQHPSIQLFIMSLKSPEGCGREIDENPEGRTREIDETKIEKLERGKDEDDDSRGGIDEVSSHCGEKIKEDSITSLQTEKLSEWEARRFGSMAARLLRDVKMT</sequence>
<protein>
    <submittedName>
        <fullName evidence="2">Uncharacterized protein</fullName>
    </submittedName>
</protein>
<dbReference type="Proteomes" id="UP001187471">
    <property type="component" value="Unassembled WGS sequence"/>
</dbReference>
<evidence type="ECO:0000313" key="3">
    <source>
        <dbReference type="Proteomes" id="UP001187471"/>
    </source>
</evidence>
<dbReference type="AlphaFoldDB" id="A0AA88RRF4"/>
<organism evidence="2 3">
    <name type="scientific">Escallonia rubra</name>
    <dbReference type="NCBI Taxonomy" id="112253"/>
    <lineage>
        <taxon>Eukaryota</taxon>
        <taxon>Viridiplantae</taxon>
        <taxon>Streptophyta</taxon>
        <taxon>Embryophyta</taxon>
        <taxon>Tracheophyta</taxon>
        <taxon>Spermatophyta</taxon>
        <taxon>Magnoliopsida</taxon>
        <taxon>eudicotyledons</taxon>
        <taxon>Gunneridae</taxon>
        <taxon>Pentapetalae</taxon>
        <taxon>asterids</taxon>
        <taxon>campanulids</taxon>
        <taxon>Escalloniales</taxon>
        <taxon>Escalloniaceae</taxon>
        <taxon>Escallonia</taxon>
    </lineage>
</organism>
<comment type="caution">
    <text evidence="2">The sequence shown here is derived from an EMBL/GenBank/DDBJ whole genome shotgun (WGS) entry which is preliminary data.</text>
</comment>
<accession>A0AA88RRF4</accession>
<dbReference type="PANTHER" id="PTHR14614">
    <property type="entry name" value="HEPATOCELLULAR CARCINOMA-ASSOCIATED ANTIGEN"/>
    <property type="match status" value="1"/>
</dbReference>
<feature type="region of interest" description="Disordered" evidence="1">
    <location>
        <begin position="227"/>
        <end position="279"/>
    </location>
</feature>
<dbReference type="PANTHER" id="PTHR14614:SF98">
    <property type="entry name" value="S-ADENOSYL-L-METHIONINE-DEPENDENT METHYLTRANSFERASES SUPERFAMILY PROTEIN"/>
    <property type="match status" value="1"/>
</dbReference>
<dbReference type="EMBL" id="JAVXUO010001840">
    <property type="protein sequence ID" value="KAK2978730.1"/>
    <property type="molecule type" value="Genomic_DNA"/>
</dbReference>
<dbReference type="InterPro" id="IPR029063">
    <property type="entry name" value="SAM-dependent_MTases_sf"/>
</dbReference>
<dbReference type="SUPFAM" id="SSF53335">
    <property type="entry name" value="S-adenosyl-L-methionine-dependent methyltransferases"/>
    <property type="match status" value="1"/>
</dbReference>
<name>A0AA88RRF4_9ASTE</name>
<reference evidence="2" key="1">
    <citation type="submission" date="2022-12" db="EMBL/GenBank/DDBJ databases">
        <title>Draft genome assemblies for two species of Escallonia (Escalloniales).</title>
        <authorList>
            <person name="Chanderbali A."/>
            <person name="Dervinis C."/>
            <person name="Anghel I."/>
            <person name="Soltis D."/>
            <person name="Soltis P."/>
            <person name="Zapata F."/>
        </authorList>
    </citation>
    <scope>NUCLEOTIDE SEQUENCE</scope>
    <source>
        <strain evidence="2">UCBG92.1500</strain>
        <tissue evidence="2">Leaf</tissue>
    </source>
</reference>
<proteinExistence type="predicted"/>
<dbReference type="Gene3D" id="3.40.50.150">
    <property type="entry name" value="Vaccinia Virus protein VP39"/>
    <property type="match status" value="1"/>
</dbReference>
<keyword evidence="3" id="KW-1185">Reference proteome</keyword>
<evidence type="ECO:0000256" key="1">
    <source>
        <dbReference type="SAM" id="MobiDB-lite"/>
    </source>
</evidence>
<gene>
    <name evidence="2" type="ORF">RJ640_015261</name>
</gene>
<evidence type="ECO:0000313" key="2">
    <source>
        <dbReference type="EMBL" id="KAK2978730.1"/>
    </source>
</evidence>
<dbReference type="InterPro" id="IPR019410">
    <property type="entry name" value="Methyltransf_16"/>
</dbReference>